<organism evidence="1 2">
    <name type="scientific">Undibacterium pigrum</name>
    <dbReference type="NCBI Taxonomy" id="401470"/>
    <lineage>
        <taxon>Bacteria</taxon>
        <taxon>Pseudomonadati</taxon>
        <taxon>Pseudomonadota</taxon>
        <taxon>Betaproteobacteria</taxon>
        <taxon>Burkholderiales</taxon>
        <taxon>Oxalobacteraceae</taxon>
        <taxon>Undibacterium</taxon>
    </lineage>
</organism>
<sequence>MSLEYEDSQTNLRYGNKLTVLISTVLTQAKSGEYWTAGQVLISNLVRQD</sequence>
<evidence type="ECO:0000313" key="2">
    <source>
        <dbReference type="Proteomes" id="UP000247792"/>
    </source>
</evidence>
<evidence type="ECO:0000313" key="1">
    <source>
        <dbReference type="EMBL" id="PXX47356.1"/>
    </source>
</evidence>
<gene>
    <name evidence="1" type="ORF">DFR42_101934</name>
</gene>
<proteinExistence type="predicted"/>
<comment type="caution">
    <text evidence="1">The sequence shown here is derived from an EMBL/GenBank/DDBJ whole genome shotgun (WGS) entry which is preliminary data.</text>
</comment>
<reference evidence="1 2" key="1">
    <citation type="submission" date="2018-05" db="EMBL/GenBank/DDBJ databases">
        <title>Genomic Encyclopedia of Type Strains, Phase IV (KMG-IV): sequencing the most valuable type-strain genomes for metagenomic binning, comparative biology and taxonomic classification.</title>
        <authorList>
            <person name="Goeker M."/>
        </authorList>
    </citation>
    <scope>NUCLEOTIDE SEQUENCE [LARGE SCALE GENOMIC DNA]</scope>
    <source>
        <strain evidence="1 2">DSM 19792</strain>
    </source>
</reference>
<protein>
    <submittedName>
        <fullName evidence="1">Uncharacterized protein</fullName>
    </submittedName>
</protein>
<name>A0A318JFM3_9BURK</name>
<keyword evidence="2" id="KW-1185">Reference proteome</keyword>
<dbReference type="EMBL" id="QJKB01000001">
    <property type="protein sequence ID" value="PXX47356.1"/>
    <property type="molecule type" value="Genomic_DNA"/>
</dbReference>
<accession>A0A318JFM3</accession>
<dbReference type="AlphaFoldDB" id="A0A318JFM3"/>
<dbReference type="Proteomes" id="UP000247792">
    <property type="component" value="Unassembled WGS sequence"/>
</dbReference>